<organism evidence="5">
    <name type="scientific">Anisakis simplex</name>
    <name type="common">Herring worm</name>
    <dbReference type="NCBI Taxonomy" id="6269"/>
    <lineage>
        <taxon>Eukaryota</taxon>
        <taxon>Metazoa</taxon>
        <taxon>Ecdysozoa</taxon>
        <taxon>Nematoda</taxon>
        <taxon>Chromadorea</taxon>
        <taxon>Rhabditida</taxon>
        <taxon>Spirurina</taxon>
        <taxon>Ascaridomorpha</taxon>
        <taxon>Ascaridoidea</taxon>
        <taxon>Anisakidae</taxon>
        <taxon>Anisakis</taxon>
        <taxon>Anisakis simplex complex</taxon>
    </lineage>
</organism>
<evidence type="ECO:0000313" key="5">
    <source>
        <dbReference type="WBParaSite" id="ASIM_0001205501-mRNA-1"/>
    </source>
</evidence>
<keyword evidence="2" id="KW-0812">Transmembrane</keyword>
<dbReference type="OrthoDB" id="5789754at2759"/>
<name>A0A158PNH7_ANISI</name>
<feature type="region of interest" description="Disordered" evidence="1">
    <location>
        <begin position="181"/>
        <end position="213"/>
    </location>
</feature>
<evidence type="ECO:0000313" key="4">
    <source>
        <dbReference type="Proteomes" id="UP000267096"/>
    </source>
</evidence>
<protein>
    <submittedName>
        <fullName evidence="5">Transmembrane protein 188</fullName>
    </submittedName>
</protein>
<keyword evidence="2" id="KW-0472">Membrane</keyword>
<evidence type="ECO:0000313" key="3">
    <source>
        <dbReference type="EMBL" id="VDK45251.1"/>
    </source>
</evidence>
<reference evidence="5" key="1">
    <citation type="submission" date="2016-04" db="UniProtKB">
        <authorList>
            <consortium name="WormBaseParasite"/>
        </authorList>
    </citation>
    <scope>IDENTIFICATION</scope>
</reference>
<dbReference type="AlphaFoldDB" id="A0A158PNH7"/>
<accession>A0A158PNH7</accession>
<dbReference type="Proteomes" id="UP000267096">
    <property type="component" value="Unassembled WGS sequence"/>
</dbReference>
<evidence type="ECO:0000256" key="2">
    <source>
        <dbReference type="SAM" id="Phobius"/>
    </source>
</evidence>
<feature type="transmembrane region" description="Helical" evidence="2">
    <location>
        <begin position="81"/>
        <end position="105"/>
    </location>
</feature>
<proteinExistence type="predicted"/>
<evidence type="ECO:0000256" key="1">
    <source>
        <dbReference type="SAM" id="MobiDB-lite"/>
    </source>
</evidence>
<keyword evidence="4" id="KW-1185">Reference proteome</keyword>
<reference evidence="3 4" key="2">
    <citation type="submission" date="2018-11" db="EMBL/GenBank/DDBJ databases">
        <authorList>
            <consortium name="Pathogen Informatics"/>
        </authorList>
    </citation>
    <scope>NUCLEOTIDE SEQUENCE [LARGE SCALE GENOMIC DNA]</scope>
</reference>
<sequence length="213" mass="24536">MDAGPSVRYPSTFPTVRSERWHISPYRRESFNSIDTQRISPDSYEEVKKLILLAGIFFMVAILFFLMKLEVPIDDVFKWSPIVWLIGVLICCLLLNFLCFCRKLYKRRQLARLRRQQELLLSLNLATSFPCLAPPPHDAQCCGGNRLLWPNFRRTSTTSLPSYTQALRTSVPLKDSMAELRNAEEANAPSANQIEDDKPPPPYDEALKMLRNK</sequence>
<feature type="transmembrane region" description="Helical" evidence="2">
    <location>
        <begin position="50"/>
        <end position="69"/>
    </location>
</feature>
<dbReference type="EMBL" id="UYRR01031078">
    <property type="protein sequence ID" value="VDK45251.1"/>
    <property type="molecule type" value="Genomic_DNA"/>
</dbReference>
<dbReference type="WBParaSite" id="ASIM_0001205501-mRNA-1">
    <property type="protein sequence ID" value="ASIM_0001205501-mRNA-1"/>
    <property type="gene ID" value="ASIM_0001205501"/>
</dbReference>
<keyword evidence="2" id="KW-1133">Transmembrane helix</keyword>
<gene>
    <name evidence="3" type="ORF">ASIM_LOCUS11521</name>
</gene>